<gene>
    <name evidence="1" type="ORF">P872_19650</name>
</gene>
<protein>
    <submittedName>
        <fullName evidence="1">Uncharacterized protein</fullName>
    </submittedName>
</protein>
<organism evidence="1 2">
    <name type="scientific">Rhodonellum psychrophilum GCM71 = DSM 17998</name>
    <dbReference type="NCBI Taxonomy" id="1123057"/>
    <lineage>
        <taxon>Bacteria</taxon>
        <taxon>Pseudomonadati</taxon>
        <taxon>Bacteroidota</taxon>
        <taxon>Cytophagia</taxon>
        <taxon>Cytophagales</taxon>
        <taxon>Cytophagaceae</taxon>
        <taxon>Rhodonellum</taxon>
    </lineage>
</organism>
<dbReference type="EMBL" id="AWXR01000043">
    <property type="protein sequence ID" value="ERM81714.1"/>
    <property type="molecule type" value="Genomic_DNA"/>
</dbReference>
<proteinExistence type="predicted"/>
<evidence type="ECO:0000313" key="1">
    <source>
        <dbReference type="EMBL" id="ERM81714.1"/>
    </source>
</evidence>
<keyword evidence="2" id="KW-1185">Reference proteome</keyword>
<sequence length="36" mass="4119">MANMTLEKEMIIGLGEDFLVFENHSKTRKSITFASE</sequence>
<evidence type="ECO:0000313" key="2">
    <source>
        <dbReference type="Proteomes" id="UP000016843"/>
    </source>
</evidence>
<name>U5BVX8_9BACT</name>
<accession>U5BVX8</accession>
<comment type="caution">
    <text evidence="1">The sequence shown here is derived from an EMBL/GenBank/DDBJ whole genome shotgun (WGS) entry which is preliminary data.</text>
</comment>
<reference evidence="1 2" key="1">
    <citation type="journal article" date="2013" name="Genome Announc.">
        <title>Draft Genome Sequence of the Psychrophilic and Alkaliphilic Rhodonellum psychrophilum Strain GCM71T.</title>
        <authorList>
            <person name="Hauptmann A.L."/>
            <person name="Glaring M.A."/>
            <person name="Hallin P.F."/>
            <person name="Prieme A."/>
            <person name="Stougaard P."/>
        </authorList>
    </citation>
    <scope>NUCLEOTIDE SEQUENCE [LARGE SCALE GENOMIC DNA]</scope>
    <source>
        <strain evidence="1 2">GCM71</strain>
    </source>
</reference>
<dbReference type="AlphaFoldDB" id="U5BVX8"/>
<dbReference type="Proteomes" id="UP000016843">
    <property type="component" value="Unassembled WGS sequence"/>
</dbReference>